<keyword evidence="2" id="KW-1185">Reference proteome</keyword>
<name>K5VG36_PHACS</name>
<accession>K5VG36</accession>
<dbReference type="Proteomes" id="UP000008370">
    <property type="component" value="Unassembled WGS sequence"/>
</dbReference>
<dbReference type="KEGG" id="pco:PHACADRAFT_153590"/>
<proteinExistence type="predicted"/>
<organism evidence="1 2">
    <name type="scientific">Phanerochaete carnosa (strain HHB-10118-sp)</name>
    <name type="common">White-rot fungus</name>
    <name type="synonym">Peniophora carnosa</name>
    <dbReference type="NCBI Taxonomy" id="650164"/>
    <lineage>
        <taxon>Eukaryota</taxon>
        <taxon>Fungi</taxon>
        <taxon>Dikarya</taxon>
        <taxon>Basidiomycota</taxon>
        <taxon>Agaricomycotina</taxon>
        <taxon>Agaricomycetes</taxon>
        <taxon>Polyporales</taxon>
        <taxon>Phanerochaetaceae</taxon>
        <taxon>Phanerochaete</taxon>
    </lineage>
</organism>
<dbReference type="EMBL" id="JH930479">
    <property type="protein sequence ID" value="EKM50168.1"/>
    <property type="molecule type" value="Genomic_DNA"/>
</dbReference>
<protein>
    <submittedName>
        <fullName evidence="1">Uncharacterized protein</fullName>
    </submittedName>
</protein>
<dbReference type="AlphaFoldDB" id="K5VG36"/>
<gene>
    <name evidence="1" type="ORF">PHACADRAFT_153590</name>
</gene>
<evidence type="ECO:0000313" key="1">
    <source>
        <dbReference type="EMBL" id="EKM50168.1"/>
    </source>
</evidence>
<evidence type="ECO:0000313" key="2">
    <source>
        <dbReference type="Proteomes" id="UP000008370"/>
    </source>
</evidence>
<dbReference type="InParanoid" id="K5VG36"/>
<reference evidence="1 2" key="1">
    <citation type="journal article" date="2012" name="BMC Genomics">
        <title>Comparative genomics of the white-rot fungi, Phanerochaete carnosa and P. chrysosporium, to elucidate the genetic basis of the distinct wood types they colonize.</title>
        <authorList>
            <person name="Suzuki H."/>
            <person name="MacDonald J."/>
            <person name="Syed K."/>
            <person name="Salamov A."/>
            <person name="Hori C."/>
            <person name="Aerts A."/>
            <person name="Henrissat B."/>
            <person name="Wiebenga A."/>
            <person name="vanKuyk P.A."/>
            <person name="Barry K."/>
            <person name="Lindquist E."/>
            <person name="LaButti K."/>
            <person name="Lapidus A."/>
            <person name="Lucas S."/>
            <person name="Coutinho P."/>
            <person name="Gong Y."/>
            <person name="Samejima M."/>
            <person name="Mahadevan R."/>
            <person name="Abou-Zaid M."/>
            <person name="de Vries R.P."/>
            <person name="Igarashi K."/>
            <person name="Yadav J.S."/>
            <person name="Grigoriev I.V."/>
            <person name="Master E.R."/>
        </authorList>
    </citation>
    <scope>NUCLEOTIDE SEQUENCE [LARGE SCALE GENOMIC DNA]</scope>
    <source>
        <strain evidence="1 2">HHB-10118-sp</strain>
    </source>
</reference>
<dbReference type="HOGENOM" id="CLU_2292654_0_0_1"/>
<sequence length="101" mass="11678">MEKSAVLCNLSQHKYVRGSAVQEKFERHRLSISHLLLAHICWSTEPVSQMKDATCSVTRSPWVGSRFEITTMDKLRPDIEWKDVTEAAMERLTDLWEGTDQ</sequence>
<dbReference type="OrthoDB" id="2588098at2759"/>
<dbReference type="GeneID" id="18908949"/>
<dbReference type="RefSeq" id="XP_007401358.1">
    <property type="nucleotide sequence ID" value="XM_007401296.1"/>
</dbReference>